<dbReference type="GO" id="GO:0048027">
    <property type="term" value="F:mRNA 5'-UTR binding"/>
    <property type="evidence" value="ECO:0007669"/>
    <property type="project" value="InterPro"/>
</dbReference>
<dbReference type="HOGENOM" id="CLU_2012570_0_0_5"/>
<dbReference type="eggNOG" id="COG5443">
    <property type="taxonomic scope" value="Bacteria"/>
</dbReference>
<keyword evidence="3" id="KW-0694">RNA-binding</keyword>
<dbReference type="Proteomes" id="UP000008207">
    <property type="component" value="Chromosome"/>
</dbReference>
<sequence>MKRTESTPMRAFIKKGARFFLKGALMRASDSVTLDIQAVDVLLMPSHLIEAEEVRTPLQQLYYFVQQMLIAPERKAEWQEGLRACLAAGAGLPDHELLRPALRLVEREKYQSAMAQLRKIMRGEQDPQRSGTEATSRRD</sequence>
<evidence type="ECO:0000313" key="6">
    <source>
        <dbReference type="Proteomes" id="UP000008207"/>
    </source>
</evidence>
<name>B8IP47_METNO</name>
<dbReference type="GO" id="GO:0044781">
    <property type="term" value="P:bacterial-type flagellum organization"/>
    <property type="evidence" value="ECO:0007669"/>
    <property type="project" value="UniProtKB-KW"/>
</dbReference>
<evidence type="ECO:0000256" key="2">
    <source>
        <dbReference type="ARBA" id="ARBA00022795"/>
    </source>
</evidence>
<dbReference type="GO" id="GO:0006402">
    <property type="term" value="P:mRNA catabolic process"/>
    <property type="evidence" value="ECO:0007669"/>
    <property type="project" value="InterPro"/>
</dbReference>
<feature type="region of interest" description="Disordered" evidence="4">
    <location>
        <begin position="118"/>
        <end position="139"/>
    </location>
</feature>
<dbReference type="OrthoDB" id="8005955at2"/>
<keyword evidence="2" id="KW-1005">Bacterial flagellum biogenesis</keyword>
<feature type="compositionally biased region" description="Polar residues" evidence="4">
    <location>
        <begin position="128"/>
        <end position="139"/>
    </location>
</feature>
<keyword evidence="6" id="KW-1185">Reference proteome</keyword>
<dbReference type="EMBL" id="CP001349">
    <property type="protein sequence ID" value="ACL60365.1"/>
    <property type="molecule type" value="Genomic_DNA"/>
</dbReference>
<reference evidence="5 6" key="1">
    <citation type="submission" date="2009-01" db="EMBL/GenBank/DDBJ databases">
        <title>Complete sequence of chromosome of Methylobacterium nodulans ORS 2060.</title>
        <authorList>
            <consortium name="US DOE Joint Genome Institute"/>
            <person name="Lucas S."/>
            <person name="Copeland A."/>
            <person name="Lapidus A."/>
            <person name="Glavina del Rio T."/>
            <person name="Dalin E."/>
            <person name="Tice H."/>
            <person name="Bruce D."/>
            <person name="Goodwin L."/>
            <person name="Pitluck S."/>
            <person name="Sims D."/>
            <person name="Brettin T."/>
            <person name="Detter J.C."/>
            <person name="Han C."/>
            <person name="Larimer F."/>
            <person name="Land M."/>
            <person name="Hauser L."/>
            <person name="Kyrpides N."/>
            <person name="Ivanova N."/>
            <person name="Marx C.J."/>
            <person name="Richardson P."/>
        </authorList>
    </citation>
    <scope>NUCLEOTIDE SEQUENCE [LARGE SCALE GENOMIC DNA]</scope>
    <source>
        <strain evidence="6">LMG 21967 / CNCM I-2342 / ORS 2060</strain>
    </source>
</reference>
<accession>B8IP47</accession>
<evidence type="ECO:0000313" key="5">
    <source>
        <dbReference type="EMBL" id="ACL60365.1"/>
    </source>
</evidence>
<keyword evidence="5" id="KW-0969">Cilium</keyword>
<dbReference type="STRING" id="460265.Mnod_5523"/>
<keyword evidence="5" id="KW-0282">Flagellum</keyword>
<dbReference type="Pfam" id="PF07378">
    <property type="entry name" value="FlbT"/>
    <property type="match status" value="1"/>
</dbReference>
<organism evidence="5 6">
    <name type="scientific">Methylobacterium nodulans (strain LMG 21967 / CNCM I-2342 / ORS 2060)</name>
    <dbReference type="NCBI Taxonomy" id="460265"/>
    <lineage>
        <taxon>Bacteria</taxon>
        <taxon>Pseudomonadati</taxon>
        <taxon>Pseudomonadota</taxon>
        <taxon>Alphaproteobacteria</taxon>
        <taxon>Hyphomicrobiales</taxon>
        <taxon>Methylobacteriaceae</taxon>
        <taxon>Methylobacterium</taxon>
    </lineage>
</organism>
<dbReference type="RefSeq" id="WP_015931971.1">
    <property type="nucleotide sequence ID" value="NC_011894.1"/>
</dbReference>
<dbReference type="AlphaFoldDB" id="B8IP47"/>
<evidence type="ECO:0000256" key="1">
    <source>
        <dbReference type="ARBA" id="ARBA00022491"/>
    </source>
</evidence>
<dbReference type="GO" id="GO:1902209">
    <property type="term" value="P:negative regulation of bacterial-type flagellum assembly"/>
    <property type="evidence" value="ECO:0007669"/>
    <property type="project" value="InterPro"/>
</dbReference>
<dbReference type="KEGG" id="mno:Mnod_5523"/>
<keyword evidence="5" id="KW-0966">Cell projection</keyword>
<evidence type="ECO:0000256" key="4">
    <source>
        <dbReference type="SAM" id="MobiDB-lite"/>
    </source>
</evidence>
<evidence type="ECO:0000256" key="3">
    <source>
        <dbReference type="ARBA" id="ARBA00022884"/>
    </source>
</evidence>
<protein>
    <submittedName>
        <fullName evidence="5">Flagellar FlbT family protein</fullName>
    </submittedName>
</protein>
<proteinExistence type="predicted"/>
<gene>
    <name evidence="5" type="ordered locus">Mnod_5523</name>
</gene>
<keyword evidence="1" id="KW-0678">Repressor</keyword>
<dbReference type="InterPro" id="IPR009967">
    <property type="entry name" value="Flagellum_FlbT"/>
</dbReference>